<evidence type="ECO:0000256" key="4">
    <source>
        <dbReference type="ARBA" id="ARBA00022729"/>
    </source>
</evidence>
<feature type="compositionally biased region" description="Basic and acidic residues" evidence="11">
    <location>
        <begin position="723"/>
        <end position="732"/>
    </location>
</feature>
<evidence type="ECO:0000256" key="5">
    <source>
        <dbReference type="ARBA" id="ARBA00022737"/>
    </source>
</evidence>
<protein>
    <recommendedName>
        <fullName evidence="14">Fibronectin type-III domain-containing protein</fullName>
    </recommendedName>
</protein>
<evidence type="ECO:0000256" key="8">
    <source>
        <dbReference type="ARBA" id="ARBA00023170"/>
    </source>
</evidence>
<accession>A0A3B4CF56</accession>
<name>A0A3B4CF56_PYGNA</name>
<evidence type="ECO:0000256" key="9">
    <source>
        <dbReference type="ARBA" id="ARBA00023180"/>
    </source>
</evidence>
<dbReference type="CTD" id="1441"/>
<sequence length="838" mass="94719">MALCWISIHSVVVVWSIMCSFTANVRSSPCAEVHAPSTVVLAGSPVTVSCYIKEDCSLTKGQDFHVEWPYQANLNYSDVANQNKSIYEIIIHKFTDRTAVLHCAICKHEDCSVVAGVEIKAANPPPALQNLTCLLNLTVPYSLLCTWNPGEETSSIPTTYTLHTEIRNQAFKYVPPPGKHFYRVPRNGFALFYEVQVHVEAVNALGRSTSEHWVMDPMETVKLDTPEIQKVGTEKYGCLRHKWSLSERQRWIVKYMCIEIRLTPMHGKVSDRQQVSLRNHSKPGTIDVCDLLHGMMYQSEMRVRYRSSPWSEWSHPTVATTLIKAPTGRLVTWLKLLGQSANRRHRAELFWKPSLQFRANSMNVSYIVSLVRPPSQRKTVCNTFQQHCSFQIPVDVRKIHLTAVNTAGKSSPTEVAVYKHTEQDPVAYLRVYPESEESVLTEWSSPVSSAVSTYVLEWKALHEEIPQISFEIVDKNQSSLVVAGLEPYQPYNISIYPKYKDGIGQPYTVMAYTRQKAPSKSPEPQFGEIRSSYVELYWDEIPLQNRNGIITSYRVFYWDDENRVRVTDLEGTEKRVVLKDLRPSSMYSIILMTSTTGGSINGTTVTVKTPSIDAFEIVLVVIPACVGLTLLFLGVFTCFSNNKCLKKCLWPMIPDPANSSIKKWTITSSLQDIPSFKEVKDPVLVYLSHFSLLSLSEKELWKGNPSTSEYLHSCKWSYDGKSVNDDHSDSSRDSGIYNSGSQTESVPYATVVFANSYRSQPAAPPAYLRSESTQPLLGEEEPSSPRPYEKMLTQAEPSEADHFSTFQEDLGSKQERVSLWEDFPMLKSLEVKGSSHQA</sequence>
<dbReference type="GO" id="GO:1901534">
    <property type="term" value="P:positive regulation of hematopoietic progenitor cell differentiation"/>
    <property type="evidence" value="ECO:0007669"/>
    <property type="project" value="Ensembl"/>
</dbReference>
<reference evidence="15" key="2">
    <citation type="submission" date="2025-08" db="UniProtKB">
        <authorList>
            <consortium name="Ensembl"/>
        </authorList>
    </citation>
    <scope>IDENTIFICATION</scope>
</reference>
<dbReference type="OMA" id="SYCSIPR"/>
<dbReference type="GeneID" id="108433588"/>
<dbReference type="GO" id="GO:0030223">
    <property type="term" value="P:neutrophil differentiation"/>
    <property type="evidence" value="ECO:0007669"/>
    <property type="project" value="Ensembl"/>
</dbReference>
<feature type="chain" id="PRO_5017359948" description="Fibronectin type-III domain-containing protein" evidence="13">
    <location>
        <begin position="28"/>
        <end position="838"/>
    </location>
</feature>
<feature type="signal peptide" evidence="13">
    <location>
        <begin position="1"/>
        <end position="27"/>
    </location>
</feature>
<dbReference type="Ensembl" id="ENSPNAT00000035515.2">
    <property type="protein sequence ID" value="ENSPNAP00000009935.1"/>
    <property type="gene ID" value="ENSPNAG00000015415.2"/>
</dbReference>
<feature type="transmembrane region" description="Helical" evidence="12">
    <location>
        <begin position="617"/>
        <end position="639"/>
    </location>
</feature>
<feature type="region of interest" description="Disordered" evidence="11">
    <location>
        <begin position="723"/>
        <end position="742"/>
    </location>
</feature>
<evidence type="ECO:0000256" key="2">
    <source>
        <dbReference type="ARBA" id="ARBA00008921"/>
    </source>
</evidence>
<dbReference type="GO" id="GO:0001780">
    <property type="term" value="P:neutrophil homeostasis"/>
    <property type="evidence" value="ECO:0007669"/>
    <property type="project" value="Ensembl"/>
</dbReference>
<keyword evidence="10" id="KW-0393">Immunoglobulin domain</keyword>
<evidence type="ECO:0000259" key="14">
    <source>
        <dbReference type="PROSITE" id="PS50853"/>
    </source>
</evidence>
<comment type="subcellular location">
    <subcellularLocation>
        <location evidence="1">Membrane</location>
        <topology evidence="1">Single-pass type I membrane protein</topology>
    </subcellularLocation>
</comment>
<keyword evidence="9" id="KW-0325">Glycoprotein</keyword>
<evidence type="ECO:0000256" key="7">
    <source>
        <dbReference type="ARBA" id="ARBA00023136"/>
    </source>
</evidence>
<dbReference type="PANTHER" id="PTHR48423">
    <property type="entry name" value="INTERLEUKIN-27 RECEPTOR SUBUNIT ALPHA"/>
    <property type="match status" value="1"/>
</dbReference>
<keyword evidence="4 13" id="KW-0732">Signal</keyword>
<dbReference type="SUPFAM" id="SSF49265">
    <property type="entry name" value="Fibronectin type III"/>
    <property type="match status" value="3"/>
</dbReference>
<feature type="domain" description="Fibronectin type-III" evidence="14">
    <location>
        <begin position="127"/>
        <end position="223"/>
    </location>
</feature>
<dbReference type="AlphaFoldDB" id="A0A3B4CF56"/>
<reference evidence="15 16" key="1">
    <citation type="submission" date="2020-10" db="EMBL/GenBank/DDBJ databases">
        <title>Pygocentrus nattereri (red-bellied piranha) genome, fPygNat1, primary haplotype.</title>
        <authorList>
            <person name="Myers G."/>
            <person name="Meyer A."/>
            <person name="Karagic N."/>
            <person name="Pippel M."/>
            <person name="Winkler S."/>
            <person name="Tracey A."/>
            <person name="Wood J."/>
            <person name="Formenti G."/>
            <person name="Howe K."/>
            <person name="Fedrigo O."/>
            <person name="Jarvis E.D."/>
        </authorList>
    </citation>
    <scope>NUCLEOTIDE SEQUENCE [LARGE SCALE GENOMIC DNA]</scope>
</reference>
<dbReference type="GO" id="GO:0030224">
    <property type="term" value="P:monocyte differentiation"/>
    <property type="evidence" value="ECO:0007669"/>
    <property type="project" value="Ensembl"/>
</dbReference>
<dbReference type="PROSITE" id="PS50853">
    <property type="entry name" value="FN3"/>
    <property type="match status" value="3"/>
</dbReference>
<evidence type="ECO:0000256" key="1">
    <source>
        <dbReference type="ARBA" id="ARBA00004479"/>
    </source>
</evidence>
<keyword evidence="8" id="KW-0675">Receptor</keyword>
<dbReference type="InterPro" id="IPR052672">
    <property type="entry name" value="Type1_Cytokine_Rcpt_Type2"/>
</dbReference>
<evidence type="ECO:0000313" key="15">
    <source>
        <dbReference type="Ensembl" id="ENSPNAP00000009935.1"/>
    </source>
</evidence>
<gene>
    <name evidence="15" type="primary">CSF3R</name>
</gene>
<dbReference type="Pfam" id="PF06328">
    <property type="entry name" value="Lep_receptor_Ig"/>
    <property type="match status" value="1"/>
</dbReference>
<dbReference type="OrthoDB" id="9887129at2759"/>
<dbReference type="STRING" id="42514.ENSPNAP00000009935"/>
<dbReference type="InterPro" id="IPR003961">
    <property type="entry name" value="FN3_dom"/>
</dbReference>
<evidence type="ECO:0000256" key="12">
    <source>
        <dbReference type="SAM" id="Phobius"/>
    </source>
</evidence>
<dbReference type="PANTHER" id="PTHR48423:SF1">
    <property type="entry name" value="INTERLEUKIN-27 RECEPTOR SUBUNIT ALPHA"/>
    <property type="match status" value="1"/>
</dbReference>
<evidence type="ECO:0000256" key="11">
    <source>
        <dbReference type="SAM" id="MobiDB-lite"/>
    </source>
</evidence>
<evidence type="ECO:0000313" key="16">
    <source>
        <dbReference type="Proteomes" id="UP001501920"/>
    </source>
</evidence>
<feature type="domain" description="Fibronectin type-III" evidence="14">
    <location>
        <begin position="425"/>
        <end position="519"/>
    </location>
</feature>
<feature type="domain" description="Fibronectin type-III" evidence="14">
    <location>
        <begin position="521"/>
        <end position="612"/>
    </location>
</feature>
<dbReference type="RefSeq" id="XP_017563743.1">
    <property type="nucleotide sequence ID" value="XM_017708254.2"/>
</dbReference>
<evidence type="ECO:0000256" key="10">
    <source>
        <dbReference type="ARBA" id="ARBA00023319"/>
    </source>
</evidence>
<dbReference type="Pfam" id="PF00041">
    <property type="entry name" value="fn3"/>
    <property type="match status" value="2"/>
</dbReference>
<keyword evidence="5" id="KW-0677">Repeat</keyword>
<dbReference type="GO" id="GO:0045658">
    <property type="term" value="P:regulation of neutrophil differentiation"/>
    <property type="evidence" value="ECO:0007669"/>
    <property type="project" value="Ensembl"/>
</dbReference>
<evidence type="ECO:0000256" key="6">
    <source>
        <dbReference type="ARBA" id="ARBA00022989"/>
    </source>
</evidence>
<dbReference type="GO" id="GO:0005886">
    <property type="term" value="C:plasma membrane"/>
    <property type="evidence" value="ECO:0007669"/>
    <property type="project" value="UniProtKB-ARBA"/>
</dbReference>
<organism evidence="15 16">
    <name type="scientific">Pygocentrus nattereri</name>
    <name type="common">Red-bellied piranha</name>
    <dbReference type="NCBI Taxonomy" id="42514"/>
    <lineage>
        <taxon>Eukaryota</taxon>
        <taxon>Metazoa</taxon>
        <taxon>Chordata</taxon>
        <taxon>Craniata</taxon>
        <taxon>Vertebrata</taxon>
        <taxon>Euteleostomi</taxon>
        <taxon>Actinopterygii</taxon>
        <taxon>Neopterygii</taxon>
        <taxon>Teleostei</taxon>
        <taxon>Ostariophysi</taxon>
        <taxon>Characiformes</taxon>
        <taxon>Characoidei</taxon>
        <taxon>Pygocentrus</taxon>
    </lineage>
</organism>
<dbReference type="SMART" id="SM00060">
    <property type="entry name" value="FN3"/>
    <property type="match status" value="2"/>
</dbReference>
<proteinExistence type="inferred from homology"/>
<dbReference type="InterPro" id="IPR010457">
    <property type="entry name" value="IgC2-like_lig-bd"/>
</dbReference>
<keyword evidence="16" id="KW-1185">Reference proteome</keyword>
<keyword evidence="6 12" id="KW-1133">Transmembrane helix</keyword>
<feature type="region of interest" description="Disordered" evidence="11">
    <location>
        <begin position="763"/>
        <end position="802"/>
    </location>
</feature>
<dbReference type="GeneTree" id="ENSGT00940000158915"/>
<dbReference type="InterPro" id="IPR013783">
    <property type="entry name" value="Ig-like_fold"/>
</dbReference>
<keyword evidence="7 12" id="KW-0472">Membrane</keyword>
<dbReference type="SUPFAM" id="SSF48726">
    <property type="entry name" value="Immunoglobulin"/>
    <property type="match status" value="1"/>
</dbReference>
<evidence type="ECO:0000256" key="3">
    <source>
        <dbReference type="ARBA" id="ARBA00022692"/>
    </source>
</evidence>
<dbReference type="GO" id="GO:0140313">
    <property type="term" value="F:molecular sequestering activity"/>
    <property type="evidence" value="ECO:0007669"/>
    <property type="project" value="Ensembl"/>
</dbReference>
<comment type="similarity">
    <text evidence="2">Belongs to the type I cytokine receptor family. Type 2 subfamily.</text>
</comment>
<keyword evidence="3 12" id="KW-0812">Transmembrane</keyword>
<reference evidence="15" key="3">
    <citation type="submission" date="2025-09" db="UniProtKB">
        <authorList>
            <consortium name="Ensembl"/>
        </authorList>
    </citation>
    <scope>IDENTIFICATION</scope>
</reference>
<dbReference type="InterPro" id="IPR036116">
    <property type="entry name" value="FN3_sf"/>
</dbReference>
<dbReference type="GO" id="GO:0035162">
    <property type="term" value="P:embryonic hemopoiesis"/>
    <property type="evidence" value="ECO:0007669"/>
    <property type="project" value="Ensembl"/>
</dbReference>
<evidence type="ECO:0000256" key="13">
    <source>
        <dbReference type="SAM" id="SignalP"/>
    </source>
</evidence>
<dbReference type="GO" id="GO:0060216">
    <property type="term" value="P:definitive hemopoiesis"/>
    <property type="evidence" value="ECO:0007669"/>
    <property type="project" value="Ensembl"/>
</dbReference>
<dbReference type="InterPro" id="IPR036179">
    <property type="entry name" value="Ig-like_dom_sf"/>
</dbReference>
<dbReference type="Gene3D" id="2.60.40.10">
    <property type="entry name" value="Immunoglobulins"/>
    <property type="match status" value="5"/>
</dbReference>
<dbReference type="RefSeq" id="XP_017563745.1">
    <property type="nucleotide sequence ID" value="XM_017708256.2"/>
</dbReference>
<dbReference type="CDD" id="cd00063">
    <property type="entry name" value="FN3"/>
    <property type="match status" value="2"/>
</dbReference>
<dbReference type="Proteomes" id="UP001501920">
    <property type="component" value="Chromosome 3"/>
</dbReference>
<dbReference type="GO" id="GO:0030225">
    <property type="term" value="P:macrophage differentiation"/>
    <property type="evidence" value="ECO:0007669"/>
    <property type="project" value="Ensembl"/>
</dbReference>